<dbReference type="Pfam" id="PF02518">
    <property type="entry name" value="HATPase_c"/>
    <property type="match status" value="1"/>
</dbReference>
<reference evidence="12 13" key="1">
    <citation type="submission" date="2022-04" db="EMBL/GenBank/DDBJ databases">
        <title>Positive selection, recombination, and allopatry shape intraspecific diversity of widespread and dominant cyanobacteria.</title>
        <authorList>
            <person name="Wei J."/>
            <person name="Shu W."/>
            <person name="Hu C."/>
        </authorList>
    </citation>
    <scope>NUCLEOTIDE SEQUENCE [LARGE SCALE GENOMIC DNA]</scope>
    <source>
        <strain evidence="12 13">DQ-A4</strain>
    </source>
</reference>
<feature type="domain" description="Histidine kinase" evidence="10">
    <location>
        <begin position="1564"/>
        <end position="1799"/>
    </location>
</feature>
<feature type="modified residue" description="4-aspartylphosphate" evidence="7">
    <location>
        <position position="1872"/>
    </location>
</feature>
<evidence type="ECO:0000256" key="1">
    <source>
        <dbReference type="ARBA" id="ARBA00000085"/>
    </source>
</evidence>
<evidence type="ECO:0000256" key="6">
    <source>
        <dbReference type="ARBA" id="ARBA00023012"/>
    </source>
</evidence>
<dbReference type="Pfam" id="PF00072">
    <property type="entry name" value="Response_reg"/>
    <property type="match status" value="1"/>
</dbReference>
<dbReference type="SMART" id="SM00448">
    <property type="entry name" value="REC"/>
    <property type="match status" value="1"/>
</dbReference>
<dbReference type="PANTHER" id="PTHR43642:SF1">
    <property type="entry name" value="HYBRID SIGNAL TRANSDUCTION HISTIDINE KINASE G"/>
    <property type="match status" value="1"/>
</dbReference>
<gene>
    <name evidence="12" type="ORF">NC992_01490</name>
</gene>
<dbReference type="Gene3D" id="3.30.200.20">
    <property type="entry name" value="Phosphorylase Kinase, domain 1"/>
    <property type="match status" value="1"/>
</dbReference>
<sequence length="2035" mass="223923">MQDITGYTLQRAVYEGAHTRVYAGVTQPGEQPVVVKLLRAEYPSLEEITRLKHEFSILDGLNSPEIIKALALAPYQNGLALVLEDFGGIALSDYLGQHLLSSEEFLAIALQLTAALAALHQSQIVHKDINPRNILIHPTSGQVKLIDFGIASRLSRENLTASHPTLLEGTLAYLSPEQTGRMNRTIDYRADFYSLGVTFYEMLTGQLPFQANDPLELVHCHIAKTPVAPDQLRPDLPVALADLVMKLLEKTAEDRYQSALGLKADLVRCQQQLQEMGIIAPFAIGQLDCFSQFLIPQTLYGRENEVATLLAAFEQVNAGAAELMLVSGYSGIGKTSLVQEVHKPIARQRGYFIAGKFDQFKRNSPYASLTQAFQELMRQLLTESDDRVAQWKAKLLAALGTNGQIVVEMIPEVERIIGPQPAVPPLGASEAQNRFNRVFQQFIGVFSQPEHPLVIFLDDLQWADLPSLKLIELLVTNPESQYLLLLGAYRDNEVSLAHPLMHTLEQIQSAGATVRNLVLQPLGLPQVTQLVADTLHNDAASAQFLAQLIFKKTQGNPFFVTQILKSLHQDGLIWFDFDQGQWCWDGTVLQGIEITENVVELMVNQIQKLSAKTQQVLKLAACIGDKFSLDVLAIVNEASQTATAIDLWEALQAEFVVPLTQAYKIPLVMDLDNTPSEGLAELAAENTTAQIAYRFLHDRVQQAAYSLIPESQRRSTHLKIGQLLLQNIPAAERNDNIFAIANQLNYGVGLLASEAEAYQIAEINWVAGQKAKAAAAYDSALRYLSVGLDLLSATSWRQQYDLTLALHNAAVETAYLNGDFDQMEAWAAMVLRQGRSPLDTMTVYEVKIQACMAQIKQLEAVHLGLQALERLGVSLTSSPTLADIQQVLTQTAGYLEGKSSADLLNLPPITDAEKLATIRMLTSLGSPCYQAAPMLFPLVICEQINLSLRYGNSPFAAYSYVCYGVILNGILQDSEAAYRFGQLALQVVEKFNAVDLKASVSFIAGACTLHGKIHVRETLPLLWEGYQSGLENGQLEYGGYAAIQRCHHAYLMGQELPKLAAEMATISTTLAQLKQDNALGWNQIVQQSVLNLIDSLEHPSRLQGAIYQEAEALPLLKAGNDRTGLHYFYLNKLILSYLFGQYDQALEDADLAEQYLDGVKGFLVVPVFQFYDVLTRLALGVAGALPLDSVLSQVEQNQAALRRSAQFAPMNFQHKLDLVEAETARLLGQPWLAMEHYDRAIAGAREQGYVQEEAIANERAAEFYQAQGRDKVAQVYRAEAYYGYLRWGAIAKAQALKAQYPSLGTQAPRQEPGPSTASLTSSSVSTGGLKGFDLATVIKASQALSGEIVLSDLLTKLMQIVLENAGAEQGALLLDTNGQLAIAVSGAVSGTVGDDQVAVQQGDLKLGSDRDEVAPSPLPLSVVNYVARTRTALVLSDATAEDLFATDPYILAQQPKSVLCAPLLHQGKLTGLLYLENNLTPGAFTPDRLEVLQLLAAQAAISIENARLYADLEEANRTLEAKVGDRTLELREKNVLLQQEIQERQRAEAAAMVANRAKSEFLANMSHELRTPLNGILGYSQVLKKHQTLTEPQRQGINVIHRCGEYLLTLINDVLDLSKIEARRMELHPEVFHLPRFLENVVEICRIRASQKQISLTYEMISSLPEYVYADEKRLQQVLLNLLGNAVKFTEAGQVSLKVGPAQAWLPRRDPEADREGAADSADLIRFEIVDTGVGIAPEQLAQIFDPFHRTPEAGQHTEGTGLGLAISRQLVQLMDSDICVSSNLGQGSRFWFDLDLSTTQPGETSSLTTGQVIVGYGGDRRTVLVVDDKEYNRAVIIDFLAPLGFQLLEATNGQEGLAQAVQHQPDVVLVDLVMPLMDGFEMTRRLKQIPALQTTVVIAISASVMEFDYHQSQAACCDDFLPKPIHEPALLEKLQLHLGLEWLYDPIAPTPLPSAPTQFSTFPLSPTAIPPASELDTLLNLALMGDLKGVVVHAERIEQQQPQWAPFTTQLRQLALSYKGRQAIDLIKRYQPPV</sequence>
<accession>A0ABV0JYD2</accession>
<dbReference type="PRINTS" id="PR00344">
    <property type="entry name" value="BCTRLSENSOR"/>
</dbReference>
<dbReference type="SUPFAM" id="SSF47384">
    <property type="entry name" value="Homodimeric domain of signal transducing histidine kinase"/>
    <property type="match status" value="1"/>
</dbReference>
<dbReference type="PANTHER" id="PTHR43642">
    <property type="entry name" value="HYBRID SIGNAL TRANSDUCTION HISTIDINE KINASE G"/>
    <property type="match status" value="1"/>
</dbReference>
<dbReference type="CDD" id="cd16922">
    <property type="entry name" value="HATPase_EvgS-ArcB-TorS-like"/>
    <property type="match status" value="1"/>
</dbReference>
<dbReference type="InterPro" id="IPR004358">
    <property type="entry name" value="Sig_transdc_His_kin-like_C"/>
</dbReference>
<dbReference type="InterPro" id="IPR036097">
    <property type="entry name" value="HisK_dim/P_sf"/>
</dbReference>
<comment type="caution">
    <text evidence="12">The sequence shown here is derived from an EMBL/GenBank/DDBJ whole genome shotgun (WGS) entry which is preliminary data.</text>
</comment>
<dbReference type="InterPro" id="IPR036890">
    <property type="entry name" value="HATPase_C_sf"/>
</dbReference>
<dbReference type="InterPro" id="IPR003661">
    <property type="entry name" value="HisK_dim/P_dom"/>
</dbReference>
<dbReference type="Gene3D" id="3.30.565.10">
    <property type="entry name" value="Histidine kinase-like ATPase, C-terminal domain"/>
    <property type="match status" value="1"/>
</dbReference>
<dbReference type="Gene3D" id="1.10.287.130">
    <property type="match status" value="1"/>
</dbReference>
<evidence type="ECO:0000259" key="11">
    <source>
        <dbReference type="PROSITE" id="PS50110"/>
    </source>
</evidence>
<dbReference type="EC" id="2.7.13.3" evidence="2"/>
<dbReference type="SUPFAM" id="SSF52172">
    <property type="entry name" value="CheY-like"/>
    <property type="match status" value="1"/>
</dbReference>
<evidence type="ECO:0000256" key="8">
    <source>
        <dbReference type="SAM" id="Coils"/>
    </source>
</evidence>
<dbReference type="Pfam" id="PF13191">
    <property type="entry name" value="AAA_16"/>
    <property type="match status" value="1"/>
</dbReference>
<dbReference type="CDD" id="cd00082">
    <property type="entry name" value="HisKA"/>
    <property type="match status" value="1"/>
</dbReference>
<dbReference type="Gene3D" id="3.30.450.40">
    <property type="match status" value="1"/>
</dbReference>
<feature type="coiled-coil region" evidence="8">
    <location>
        <begin position="1530"/>
        <end position="1557"/>
    </location>
</feature>
<dbReference type="Proteomes" id="UP001482513">
    <property type="component" value="Unassembled WGS sequence"/>
</dbReference>
<dbReference type="SUPFAM" id="SSF56112">
    <property type="entry name" value="Protein kinase-like (PK-like)"/>
    <property type="match status" value="1"/>
</dbReference>
<dbReference type="PROSITE" id="PS50109">
    <property type="entry name" value="HIS_KIN"/>
    <property type="match status" value="1"/>
</dbReference>
<dbReference type="InterPro" id="IPR011006">
    <property type="entry name" value="CheY-like_superfamily"/>
</dbReference>
<keyword evidence="5" id="KW-0418">Kinase</keyword>
<dbReference type="Pfam" id="PF00512">
    <property type="entry name" value="HisKA"/>
    <property type="match status" value="1"/>
</dbReference>
<evidence type="ECO:0000259" key="9">
    <source>
        <dbReference type="PROSITE" id="PS50011"/>
    </source>
</evidence>
<dbReference type="InterPro" id="IPR000719">
    <property type="entry name" value="Prot_kinase_dom"/>
</dbReference>
<dbReference type="InterPro" id="IPR011009">
    <property type="entry name" value="Kinase-like_dom_sf"/>
</dbReference>
<dbReference type="InterPro" id="IPR001789">
    <property type="entry name" value="Sig_transdc_resp-reg_receiver"/>
</dbReference>
<evidence type="ECO:0000256" key="5">
    <source>
        <dbReference type="ARBA" id="ARBA00022777"/>
    </source>
</evidence>
<dbReference type="PROSITE" id="PS50110">
    <property type="entry name" value="RESPONSE_REGULATORY"/>
    <property type="match status" value="1"/>
</dbReference>
<dbReference type="PROSITE" id="PS50011">
    <property type="entry name" value="PROTEIN_KINASE_DOM"/>
    <property type="match status" value="1"/>
</dbReference>
<protein>
    <recommendedName>
        <fullName evidence="2">histidine kinase</fullName>
        <ecNumber evidence="2">2.7.13.3</ecNumber>
    </recommendedName>
</protein>
<dbReference type="SMART" id="SM00388">
    <property type="entry name" value="HisKA"/>
    <property type="match status" value="1"/>
</dbReference>
<name>A0ABV0JYD2_9CYAN</name>
<dbReference type="InterPro" id="IPR003018">
    <property type="entry name" value="GAF"/>
</dbReference>
<dbReference type="Gene3D" id="3.40.50.300">
    <property type="entry name" value="P-loop containing nucleotide triphosphate hydrolases"/>
    <property type="match status" value="1"/>
</dbReference>
<dbReference type="EMBL" id="JAMPKX010000001">
    <property type="protein sequence ID" value="MEP0945534.1"/>
    <property type="molecule type" value="Genomic_DNA"/>
</dbReference>
<keyword evidence="8" id="KW-0175">Coiled coil</keyword>
<dbReference type="InterPro" id="IPR003594">
    <property type="entry name" value="HATPase_dom"/>
</dbReference>
<evidence type="ECO:0000313" key="12">
    <source>
        <dbReference type="EMBL" id="MEP0945534.1"/>
    </source>
</evidence>
<dbReference type="SUPFAM" id="SSF55874">
    <property type="entry name" value="ATPase domain of HSP90 chaperone/DNA topoisomerase II/histidine kinase"/>
    <property type="match status" value="1"/>
</dbReference>
<evidence type="ECO:0000256" key="4">
    <source>
        <dbReference type="ARBA" id="ARBA00022679"/>
    </source>
</evidence>
<keyword evidence="6" id="KW-0902">Two-component regulatory system</keyword>
<dbReference type="CDD" id="cd14014">
    <property type="entry name" value="STKc_PknB_like"/>
    <property type="match status" value="1"/>
</dbReference>
<evidence type="ECO:0000256" key="7">
    <source>
        <dbReference type="PROSITE-ProRule" id="PRU00169"/>
    </source>
</evidence>
<dbReference type="InterPro" id="IPR053159">
    <property type="entry name" value="Hybrid_Histidine_Kinase"/>
</dbReference>
<dbReference type="SUPFAM" id="SSF52540">
    <property type="entry name" value="P-loop containing nucleoside triphosphate hydrolases"/>
    <property type="match status" value="1"/>
</dbReference>
<dbReference type="Gene3D" id="1.10.510.10">
    <property type="entry name" value="Transferase(Phosphotransferase) domain 1"/>
    <property type="match status" value="1"/>
</dbReference>
<dbReference type="Pfam" id="PF00069">
    <property type="entry name" value="Pkinase"/>
    <property type="match status" value="1"/>
</dbReference>
<comment type="catalytic activity">
    <reaction evidence="1">
        <text>ATP + protein L-histidine = ADP + protein N-phospho-L-histidine.</text>
        <dbReference type="EC" id="2.7.13.3"/>
    </reaction>
</comment>
<dbReference type="InterPro" id="IPR029016">
    <property type="entry name" value="GAF-like_dom_sf"/>
</dbReference>
<organism evidence="12 13">
    <name type="scientific">Leptolyngbya subtilissima DQ-A4</name>
    <dbReference type="NCBI Taxonomy" id="2933933"/>
    <lineage>
        <taxon>Bacteria</taxon>
        <taxon>Bacillati</taxon>
        <taxon>Cyanobacteriota</taxon>
        <taxon>Cyanophyceae</taxon>
        <taxon>Leptolyngbyales</taxon>
        <taxon>Leptolyngbyaceae</taxon>
        <taxon>Leptolyngbya group</taxon>
        <taxon>Leptolyngbya</taxon>
    </lineage>
</organism>
<dbReference type="InterPro" id="IPR041664">
    <property type="entry name" value="AAA_16"/>
</dbReference>
<evidence type="ECO:0000256" key="2">
    <source>
        <dbReference type="ARBA" id="ARBA00012438"/>
    </source>
</evidence>
<feature type="domain" description="Response regulatory" evidence="11">
    <location>
        <begin position="1823"/>
        <end position="1939"/>
    </location>
</feature>
<keyword evidence="4" id="KW-0808">Transferase</keyword>
<keyword evidence="13" id="KW-1185">Reference proteome</keyword>
<dbReference type="InterPro" id="IPR027417">
    <property type="entry name" value="P-loop_NTPase"/>
</dbReference>
<dbReference type="SUPFAM" id="SSF55781">
    <property type="entry name" value="GAF domain-like"/>
    <property type="match status" value="1"/>
</dbReference>
<evidence type="ECO:0000259" key="10">
    <source>
        <dbReference type="PROSITE" id="PS50109"/>
    </source>
</evidence>
<dbReference type="RefSeq" id="WP_190698443.1">
    <property type="nucleotide sequence ID" value="NZ_JAMPKX010000001.1"/>
</dbReference>
<evidence type="ECO:0000256" key="3">
    <source>
        <dbReference type="ARBA" id="ARBA00022553"/>
    </source>
</evidence>
<dbReference type="InterPro" id="IPR005467">
    <property type="entry name" value="His_kinase_dom"/>
</dbReference>
<dbReference type="Gene3D" id="3.40.50.2300">
    <property type="match status" value="1"/>
</dbReference>
<proteinExistence type="predicted"/>
<dbReference type="SMART" id="SM00065">
    <property type="entry name" value="GAF"/>
    <property type="match status" value="1"/>
</dbReference>
<dbReference type="SMART" id="SM00387">
    <property type="entry name" value="HATPase_c"/>
    <property type="match status" value="1"/>
</dbReference>
<keyword evidence="3 7" id="KW-0597">Phosphoprotein</keyword>
<feature type="domain" description="Protein kinase" evidence="9">
    <location>
        <begin position="7"/>
        <end position="267"/>
    </location>
</feature>
<evidence type="ECO:0000313" key="13">
    <source>
        <dbReference type="Proteomes" id="UP001482513"/>
    </source>
</evidence>
<dbReference type="Pfam" id="PF01590">
    <property type="entry name" value="GAF"/>
    <property type="match status" value="1"/>
</dbReference>